<gene>
    <name evidence="3" type="ORF">TD95_003024</name>
</gene>
<evidence type="ECO:0000259" key="2">
    <source>
        <dbReference type="PROSITE" id="PS51462"/>
    </source>
</evidence>
<name>A0A0F4ZCM3_9PEZI</name>
<dbReference type="PANTHER" id="PTHR13622">
    <property type="entry name" value="THIAMIN PYROPHOSPHOKINASE"/>
    <property type="match status" value="1"/>
</dbReference>
<dbReference type="Proteomes" id="UP000033483">
    <property type="component" value="Unassembled WGS sequence"/>
</dbReference>
<comment type="caution">
    <text evidence="3">The sequence shown here is derived from an EMBL/GenBank/DDBJ whole genome shotgun (WGS) entry which is preliminary data.</text>
</comment>
<organism evidence="3 4">
    <name type="scientific">Thielaviopsis punctulata</name>
    <dbReference type="NCBI Taxonomy" id="72032"/>
    <lineage>
        <taxon>Eukaryota</taxon>
        <taxon>Fungi</taxon>
        <taxon>Dikarya</taxon>
        <taxon>Ascomycota</taxon>
        <taxon>Pezizomycotina</taxon>
        <taxon>Sordariomycetes</taxon>
        <taxon>Hypocreomycetidae</taxon>
        <taxon>Microascales</taxon>
        <taxon>Ceratocystidaceae</taxon>
        <taxon>Thielaviopsis</taxon>
    </lineage>
</organism>
<dbReference type="PROSITE" id="PS51462">
    <property type="entry name" value="NUDIX"/>
    <property type="match status" value="1"/>
</dbReference>
<dbReference type="InterPro" id="IPR020084">
    <property type="entry name" value="NUDIX_hydrolase_CS"/>
</dbReference>
<dbReference type="SUPFAM" id="SSF55811">
    <property type="entry name" value="Nudix"/>
    <property type="match status" value="1"/>
</dbReference>
<keyword evidence="4" id="KW-1185">Reference proteome</keyword>
<dbReference type="Gene3D" id="3.90.79.10">
    <property type="entry name" value="Nucleoside Triphosphate Pyrophosphohydrolase"/>
    <property type="match status" value="1"/>
</dbReference>
<dbReference type="InterPro" id="IPR031804">
    <property type="entry name" value="DUF4743"/>
</dbReference>
<dbReference type="EMBL" id="LAEV01001354">
    <property type="protein sequence ID" value="KKA28319.1"/>
    <property type="molecule type" value="Genomic_DNA"/>
</dbReference>
<dbReference type="AlphaFoldDB" id="A0A0F4ZCM3"/>
<protein>
    <recommendedName>
        <fullName evidence="2">Nudix hydrolase domain-containing protein</fullName>
    </recommendedName>
</protein>
<evidence type="ECO:0000313" key="4">
    <source>
        <dbReference type="Proteomes" id="UP000033483"/>
    </source>
</evidence>
<proteinExistence type="predicted"/>
<reference evidence="3 4" key="1">
    <citation type="submission" date="2015-03" db="EMBL/GenBank/DDBJ databases">
        <authorList>
            <person name="Radwan O."/>
            <person name="Al-Naeli F.A."/>
            <person name="Rendon G.A."/>
            <person name="Fields C."/>
        </authorList>
    </citation>
    <scope>NUCLEOTIDE SEQUENCE [LARGE SCALE GENOMIC DNA]</scope>
    <source>
        <strain evidence="3">CR-DP1</strain>
    </source>
</reference>
<dbReference type="InterPro" id="IPR015797">
    <property type="entry name" value="NUDIX_hydrolase-like_dom_sf"/>
</dbReference>
<sequence>MSRLTSFDILNLIDKFPIKNTHPEEYGKSCSGLYHLLAQDHEGPYVIGYMAQPVVKAFEELPTELGKGIHVDHVKKTILAFTSKTREERTAQVAAVMNYWRENQTFPLLKGWRNELWPVYARNGVQILYDAERASIGLLGVNGYGVHMNAFVRDANGDMRLWIGRRAATKSTWPGMLDNTVAGGLMTGEDKFECIVREADEEANLPEAIIRKNATFHGSVVYISTKEIGKPCKGTLIYPECQWIYDVELPPDVVPMPKDGEVETFYLWTVEETLEKLYNGEFKPNCGLVLVDFLMRHGIITKDNDVHYELVKSRLRRPLPFPGPHTLHVQ</sequence>
<evidence type="ECO:0000313" key="3">
    <source>
        <dbReference type="EMBL" id="KKA28319.1"/>
    </source>
</evidence>
<dbReference type="FunFam" id="3.90.79.10:FF:000019">
    <property type="entry name" value="Thiamin pyrophosphokinase, putative"/>
    <property type="match status" value="1"/>
</dbReference>
<keyword evidence="1" id="KW-0378">Hydrolase</keyword>
<dbReference type="GO" id="GO:0044715">
    <property type="term" value="F:8-oxo-dGDP phosphatase activity"/>
    <property type="evidence" value="ECO:0007669"/>
    <property type="project" value="UniProtKB-ARBA"/>
</dbReference>
<dbReference type="OrthoDB" id="10261522at2759"/>
<dbReference type="Pfam" id="PF00293">
    <property type="entry name" value="NUDIX"/>
    <property type="match status" value="1"/>
</dbReference>
<dbReference type="Pfam" id="PF15916">
    <property type="entry name" value="DUF4743"/>
    <property type="match status" value="1"/>
</dbReference>
<dbReference type="InterPro" id="IPR000086">
    <property type="entry name" value="NUDIX_hydrolase_dom"/>
</dbReference>
<feature type="domain" description="Nudix hydrolase" evidence="2">
    <location>
        <begin position="143"/>
        <end position="290"/>
    </location>
</feature>
<accession>A0A0F4ZCM3</accession>
<dbReference type="PANTHER" id="PTHR13622:SF8">
    <property type="entry name" value="THIAMIN PYROPHOSPHOKINASE 1"/>
    <property type="match status" value="1"/>
</dbReference>
<dbReference type="PROSITE" id="PS00893">
    <property type="entry name" value="NUDIX_BOX"/>
    <property type="match status" value="1"/>
</dbReference>
<evidence type="ECO:0000256" key="1">
    <source>
        <dbReference type="ARBA" id="ARBA00022801"/>
    </source>
</evidence>
<dbReference type="CDD" id="cd03676">
    <property type="entry name" value="NUDIX_Tnr3_like"/>
    <property type="match status" value="1"/>
</dbReference>